<feature type="non-terminal residue" evidence="2">
    <location>
        <position position="58"/>
    </location>
</feature>
<dbReference type="EMBL" id="JAMKFB020000096">
    <property type="protein sequence ID" value="KAL0153487.1"/>
    <property type="molecule type" value="Genomic_DNA"/>
</dbReference>
<reference evidence="2 3" key="1">
    <citation type="submission" date="2024-05" db="EMBL/GenBank/DDBJ databases">
        <title>Genome sequencing and assembly of Indian major carp, Cirrhinus mrigala (Hamilton, 1822).</title>
        <authorList>
            <person name="Mohindra V."/>
            <person name="Chowdhury L.M."/>
            <person name="Lal K."/>
            <person name="Jena J.K."/>
        </authorList>
    </citation>
    <scope>NUCLEOTIDE SEQUENCE [LARGE SCALE GENOMIC DNA]</scope>
    <source>
        <strain evidence="2">CM1030</strain>
        <tissue evidence="2">Blood</tissue>
    </source>
</reference>
<dbReference type="Proteomes" id="UP001529510">
    <property type="component" value="Unassembled WGS sequence"/>
</dbReference>
<feature type="non-terminal residue" evidence="2">
    <location>
        <position position="1"/>
    </location>
</feature>
<feature type="region of interest" description="Disordered" evidence="1">
    <location>
        <begin position="1"/>
        <end position="24"/>
    </location>
</feature>
<protein>
    <submittedName>
        <fullName evidence="2">Uncharacterized protein</fullName>
    </submittedName>
</protein>
<sequence>QGGLFSANRGRCGHGTPDAVPGDRDVTCASVSGPIGPLCPTVQTTPENEWDKLHPNFT</sequence>
<name>A0ABD0MWC7_CIRMR</name>
<organism evidence="2 3">
    <name type="scientific">Cirrhinus mrigala</name>
    <name type="common">Mrigala</name>
    <dbReference type="NCBI Taxonomy" id="683832"/>
    <lineage>
        <taxon>Eukaryota</taxon>
        <taxon>Metazoa</taxon>
        <taxon>Chordata</taxon>
        <taxon>Craniata</taxon>
        <taxon>Vertebrata</taxon>
        <taxon>Euteleostomi</taxon>
        <taxon>Actinopterygii</taxon>
        <taxon>Neopterygii</taxon>
        <taxon>Teleostei</taxon>
        <taxon>Ostariophysi</taxon>
        <taxon>Cypriniformes</taxon>
        <taxon>Cyprinidae</taxon>
        <taxon>Labeoninae</taxon>
        <taxon>Labeonini</taxon>
        <taxon>Cirrhinus</taxon>
    </lineage>
</organism>
<dbReference type="AlphaFoldDB" id="A0ABD0MWC7"/>
<evidence type="ECO:0000256" key="1">
    <source>
        <dbReference type="SAM" id="MobiDB-lite"/>
    </source>
</evidence>
<proteinExistence type="predicted"/>
<comment type="caution">
    <text evidence="2">The sequence shown here is derived from an EMBL/GenBank/DDBJ whole genome shotgun (WGS) entry which is preliminary data.</text>
</comment>
<gene>
    <name evidence="2" type="ORF">M9458_051207</name>
</gene>
<evidence type="ECO:0000313" key="2">
    <source>
        <dbReference type="EMBL" id="KAL0153487.1"/>
    </source>
</evidence>
<accession>A0ABD0MWC7</accession>
<evidence type="ECO:0000313" key="3">
    <source>
        <dbReference type="Proteomes" id="UP001529510"/>
    </source>
</evidence>
<keyword evidence="3" id="KW-1185">Reference proteome</keyword>